<dbReference type="OrthoDB" id="9794241at2"/>
<organism evidence="1 2">
    <name type="scientific">Pseudonocardia asaccharolytica DSM 44247 = NBRC 16224</name>
    <dbReference type="NCBI Taxonomy" id="1123024"/>
    <lineage>
        <taxon>Bacteria</taxon>
        <taxon>Bacillati</taxon>
        <taxon>Actinomycetota</taxon>
        <taxon>Actinomycetes</taxon>
        <taxon>Pseudonocardiales</taxon>
        <taxon>Pseudonocardiaceae</taxon>
        <taxon>Pseudonocardia</taxon>
    </lineage>
</organism>
<dbReference type="EMBL" id="BJVI01000065">
    <property type="protein sequence ID" value="GEL20310.1"/>
    <property type="molecule type" value="Genomic_DNA"/>
</dbReference>
<reference evidence="1 2" key="1">
    <citation type="submission" date="2019-07" db="EMBL/GenBank/DDBJ databases">
        <title>Whole genome shotgun sequence of Pseudonocardia asaccharolytica NBRC 16224.</title>
        <authorList>
            <person name="Hosoyama A."/>
            <person name="Uohara A."/>
            <person name="Ohji S."/>
            <person name="Ichikawa N."/>
        </authorList>
    </citation>
    <scope>NUCLEOTIDE SEQUENCE [LARGE SCALE GENOMIC DNA]</scope>
    <source>
        <strain evidence="1 2">NBRC 16224</strain>
    </source>
</reference>
<protein>
    <submittedName>
        <fullName evidence="1">TIGR02453 family protein</fullName>
    </submittedName>
</protein>
<keyword evidence="2" id="KW-1185">Reference proteome</keyword>
<dbReference type="Proteomes" id="UP000321328">
    <property type="component" value="Unassembled WGS sequence"/>
</dbReference>
<dbReference type="STRING" id="1123024.GCA_000423625_01450"/>
<accession>A0A511D694</accession>
<dbReference type="InterPro" id="IPR015996">
    <property type="entry name" value="UCP028451"/>
</dbReference>
<dbReference type="Pfam" id="PF09365">
    <property type="entry name" value="DUF2461"/>
    <property type="match status" value="1"/>
</dbReference>
<comment type="caution">
    <text evidence="1">The sequence shown here is derived from an EMBL/GenBank/DDBJ whole genome shotgun (WGS) entry which is preliminary data.</text>
</comment>
<sequence length="215" mass="23824">MTAVPGFAGFGEGAVEFYDGLLADTTKAYWTDHRDVYERDVRGPMLALLAALAPEFGAGKVFRPYRDVRFSRDKTPYKTHCGGFAAPYYVEVSGEGLLAAAGYYRMVSDQLARFRTAVADDRRGADLEGRLAAAERAGLTIAGELLKSRPRGVDPAHPRLDLLRHKSLYVSRRWPPDDVLHEPGCLDRVAAAWRAARPVAQWLADHVGPSERPRR</sequence>
<proteinExistence type="predicted"/>
<dbReference type="PANTHER" id="PTHR36452">
    <property type="entry name" value="CHROMOSOME 12, WHOLE GENOME SHOTGUN SEQUENCE"/>
    <property type="match status" value="1"/>
</dbReference>
<dbReference type="PIRSF" id="PIRSF028451">
    <property type="entry name" value="UCP028451"/>
    <property type="match status" value="1"/>
</dbReference>
<dbReference type="PANTHER" id="PTHR36452:SF1">
    <property type="entry name" value="DUF2461 DOMAIN-CONTAINING PROTEIN"/>
    <property type="match status" value="1"/>
</dbReference>
<dbReference type="InterPro" id="IPR012808">
    <property type="entry name" value="CHP02453"/>
</dbReference>
<gene>
    <name evidence="1" type="ORF">PA7_41470</name>
</gene>
<evidence type="ECO:0000313" key="2">
    <source>
        <dbReference type="Proteomes" id="UP000321328"/>
    </source>
</evidence>
<evidence type="ECO:0000313" key="1">
    <source>
        <dbReference type="EMBL" id="GEL20310.1"/>
    </source>
</evidence>
<dbReference type="AlphaFoldDB" id="A0A511D694"/>
<dbReference type="RefSeq" id="WP_028929466.1">
    <property type="nucleotide sequence ID" value="NZ_AUII01000004.1"/>
</dbReference>
<name>A0A511D694_9PSEU</name>